<keyword evidence="1" id="KW-0728">SH3 domain</keyword>
<keyword evidence="2" id="KW-0472">Membrane</keyword>
<evidence type="ECO:0000256" key="2">
    <source>
        <dbReference type="SAM" id="Phobius"/>
    </source>
</evidence>
<feature type="transmembrane region" description="Helical" evidence="2">
    <location>
        <begin position="107"/>
        <end position="132"/>
    </location>
</feature>
<keyword evidence="2" id="KW-1133">Transmembrane helix</keyword>
<protein>
    <recommendedName>
        <fullName evidence="4">SH3 domain-containing protein</fullName>
    </recommendedName>
</protein>
<evidence type="ECO:0000259" key="4">
    <source>
        <dbReference type="Pfam" id="PF14604"/>
    </source>
</evidence>
<dbReference type="Proteomes" id="UP000070544">
    <property type="component" value="Unassembled WGS sequence"/>
</dbReference>
<evidence type="ECO:0000313" key="6">
    <source>
        <dbReference type="Proteomes" id="UP000070544"/>
    </source>
</evidence>
<sequence length="300" mass="31310">MRRRLALVLLIAATTSSTSAFGRHSPILLPRQDVASCASTPTCLGLYSSCNSSFTSDTNAIVSCICSNLDSYSKCVTDCPGILGGTTLDQVKTACNMAATSSGGLSAGAIAGIIAGSVVLLLAIAGAVYFLLSRRKRATRGPRYGAGYQPMYAQPFRDTQTYTPVMVSTGPGGFGDARDEVSPGIPPVVPPFYTPPAVPGETMLPPPALARTTSRKLALAPTSPTVPPDVNVIIPPGFTPGLAYPVKTQGYQAVEQDELTVNFGDSVKVQQVYDDGWAYGFNNTTGKKGMFPWGAINGKG</sequence>
<dbReference type="InterPro" id="IPR036028">
    <property type="entry name" value="SH3-like_dom_sf"/>
</dbReference>
<feature type="chain" id="PRO_5007295924" description="SH3 domain-containing protein" evidence="3">
    <location>
        <begin position="21"/>
        <end position="300"/>
    </location>
</feature>
<name>A0A139A3A8_GONPJ</name>
<dbReference type="Gene3D" id="2.30.30.40">
    <property type="entry name" value="SH3 Domains"/>
    <property type="match status" value="1"/>
</dbReference>
<keyword evidence="6" id="KW-1185">Reference proteome</keyword>
<evidence type="ECO:0000313" key="5">
    <source>
        <dbReference type="EMBL" id="KXS11250.1"/>
    </source>
</evidence>
<dbReference type="InterPro" id="IPR001452">
    <property type="entry name" value="SH3_domain"/>
</dbReference>
<gene>
    <name evidence="5" type="ORF">M427DRAFT_60821</name>
</gene>
<reference evidence="5 6" key="1">
    <citation type="journal article" date="2015" name="Genome Biol. Evol.">
        <title>Phylogenomic analyses indicate that early fungi evolved digesting cell walls of algal ancestors of land plants.</title>
        <authorList>
            <person name="Chang Y."/>
            <person name="Wang S."/>
            <person name="Sekimoto S."/>
            <person name="Aerts A.L."/>
            <person name="Choi C."/>
            <person name="Clum A."/>
            <person name="LaButti K.M."/>
            <person name="Lindquist E.A."/>
            <person name="Yee Ngan C."/>
            <person name="Ohm R.A."/>
            <person name="Salamov A.A."/>
            <person name="Grigoriev I.V."/>
            <person name="Spatafora J.W."/>
            <person name="Berbee M.L."/>
        </authorList>
    </citation>
    <scope>NUCLEOTIDE SEQUENCE [LARGE SCALE GENOMIC DNA]</scope>
    <source>
        <strain evidence="5 6">JEL478</strain>
    </source>
</reference>
<dbReference type="OrthoDB" id="5595608at2759"/>
<dbReference type="STRING" id="1344416.A0A139A3A8"/>
<dbReference type="Pfam" id="PF14604">
    <property type="entry name" value="SH3_9"/>
    <property type="match status" value="1"/>
</dbReference>
<dbReference type="EMBL" id="KQ965804">
    <property type="protein sequence ID" value="KXS11250.1"/>
    <property type="molecule type" value="Genomic_DNA"/>
</dbReference>
<dbReference type="SUPFAM" id="SSF50044">
    <property type="entry name" value="SH3-domain"/>
    <property type="match status" value="1"/>
</dbReference>
<feature type="signal peptide" evidence="3">
    <location>
        <begin position="1"/>
        <end position="20"/>
    </location>
</feature>
<organism evidence="5 6">
    <name type="scientific">Gonapodya prolifera (strain JEL478)</name>
    <name type="common">Monoblepharis prolifera</name>
    <dbReference type="NCBI Taxonomy" id="1344416"/>
    <lineage>
        <taxon>Eukaryota</taxon>
        <taxon>Fungi</taxon>
        <taxon>Fungi incertae sedis</taxon>
        <taxon>Chytridiomycota</taxon>
        <taxon>Chytridiomycota incertae sedis</taxon>
        <taxon>Monoblepharidomycetes</taxon>
        <taxon>Monoblepharidales</taxon>
        <taxon>Gonapodyaceae</taxon>
        <taxon>Gonapodya</taxon>
    </lineage>
</organism>
<feature type="domain" description="SH3" evidence="4">
    <location>
        <begin position="250"/>
        <end position="292"/>
    </location>
</feature>
<evidence type="ECO:0000256" key="3">
    <source>
        <dbReference type="SAM" id="SignalP"/>
    </source>
</evidence>
<accession>A0A139A3A8</accession>
<proteinExistence type="predicted"/>
<dbReference type="AlphaFoldDB" id="A0A139A3A8"/>
<keyword evidence="2" id="KW-0812">Transmembrane</keyword>
<keyword evidence="3" id="KW-0732">Signal</keyword>
<evidence type="ECO:0000256" key="1">
    <source>
        <dbReference type="ARBA" id="ARBA00022443"/>
    </source>
</evidence>